<dbReference type="RefSeq" id="WP_380624701.1">
    <property type="nucleotide sequence ID" value="NZ_JBHSDK010000035.1"/>
</dbReference>
<gene>
    <name evidence="2" type="ORF">ACFPET_20460</name>
</gene>
<sequence>MSHRQAEAHAFHRRRARLAAHGMWARQDTQGPYTLTGNARHLLEQLEGVMEKRVEEAVHGGRHCASPSPTPHAAFKTAPE</sequence>
<dbReference type="Proteomes" id="UP001595823">
    <property type="component" value="Unassembled WGS sequence"/>
</dbReference>
<feature type="region of interest" description="Disordered" evidence="1">
    <location>
        <begin position="60"/>
        <end position="80"/>
    </location>
</feature>
<dbReference type="EMBL" id="JBHSDK010000035">
    <property type="protein sequence ID" value="MFC4337573.1"/>
    <property type="molecule type" value="Genomic_DNA"/>
</dbReference>
<name>A0ABV8U395_9ACTN</name>
<keyword evidence="3" id="KW-1185">Reference proteome</keyword>
<protein>
    <submittedName>
        <fullName evidence="2">Uncharacterized protein</fullName>
    </submittedName>
</protein>
<reference evidence="3" key="1">
    <citation type="journal article" date="2019" name="Int. J. Syst. Evol. Microbiol.">
        <title>The Global Catalogue of Microorganisms (GCM) 10K type strain sequencing project: providing services to taxonomists for standard genome sequencing and annotation.</title>
        <authorList>
            <consortium name="The Broad Institute Genomics Platform"/>
            <consortium name="The Broad Institute Genome Sequencing Center for Infectious Disease"/>
            <person name="Wu L."/>
            <person name="Ma J."/>
        </authorList>
    </citation>
    <scope>NUCLEOTIDE SEQUENCE [LARGE SCALE GENOMIC DNA]</scope>
    <source>
        <strain evidence="3">IBRC-M 10908</strain>
    </source>
</reference>
<comment type="caution">
    <text evidence="2">The sequence shown here is derived from an EMBL/GenBank/DDBJ whole genome shotgun (WGS) entry which is preliminary data.</text>
</comment>
<organism evidence="2 3">
    <name type="scientific">Salininema proteolyticum</name>
    <dbReference type="NCBI Taxonomy" id="1607685"/>
    <lineage>
        <taxon>Bacteria</taxon>
        <taxon>Bacillati</taxon>
        <taxon>Actinomycetota</taxon>
        <taxon>Actinomycetes</taxon>
        <taxon>Glycomycetales</taxon>
        <taxon>Glycomycetaceae</taxon>
        <taxon>Salininema</taxon>
    </lineage>
</organism>
<accession>A0ABV8U395</accession>
<evidence type="ECO:0000313" key="3">
    <source>
        <dbReference type="Proteomes" id="UP001595823"/>
    </source>
</evidence>
<evidence type="ECO:0000313" key="2">
    <source>
        <dbReference type="EMBL" id="MFC4337573.1"/>
    </source>
</evidence>
<evidence type="ECO:0000256" key="1">
    <source>
        <dbReference type="SAM" id="MobiDB-lite"/>
    </source>
</evidence>
<proteinExistence type="predicted"/>